<name>A0A069AUM2_CLODI</name>
<dbReference type="Proteomes" id="UP000411588">
    <property type="component" value="Unassembled WGS sequence"/>
</dbReference>
<dbReference type="EMBL" id="LK933349">
    <property type="protein sequence ID" value="CDT70888.1"/>
    <property type="molecule type" value="Genomic_DNA"/>
</dbReference>
<evidence type="ECO:0000313" key="5">
    <source>
        <dbReference type="Proteomes" id="UP000411588"/>
    </source>
</evidence>
<gene>
    <name evidence="3" type="ORF">BN1095_650020</name>
    <name evidence="1" type="ORF">BN1096_700240</name>
    <name evidence="2" type="ORF">BN1097_710239</name>
    <name evidence="4" type="ORF">SAMEA1402399_00976</name>
</gene>
<dbReference type="EMBL" id="LK932411">
    <property type="protein sequence ID" value="CDS89548.1"/>
    <property type="molecule type" value="Genomic_DNA"/>
</dbReference>
<organism evidence="3">
    <name type="scientific">Clostridioides difficile</name>
    <name type="common">Peptoclostridium difficile</name>
    <dbReference type="NCBI Taxonomy" id="1496"/>
    <lineage>
        <taxon>Bacteria</taxon>
        <taxon>Bacillati</taxon>
        <taxon>Bacillota</taxon>
        <taxon>Clostridia</taxon>
        <taxon>Peptostreptococcales</taxon>
        <taxon>Peptostreptococcaceae</taxon>
        <taxon>Clostridioides</taxon>
    </lineage>
</organism>
<sequence length="102" mass="12166">MNQIELDLYHNMVNIYKEANLQCNYKPTRFLQLINNKGALLAAKELINKEGATEGFTRLWECKRLDLSLEVLVLKEKYKELFTDEEREICINRLKDYGYKFN</sequence>
<proteinExistence type="predicted"/>
<evidence type="ECO:0000313" key="1">
    <source>
        <dbReference type="EMBL" id="CDS88914.1"/>
    </source>
</evidence>
<evidence type="ECO:0000313" key="2">
    <source>
        <dbReference type="EMBL" id="CDS89548.1"/>
    </source>
</evidence>
<reference evidence="3" key="1">
    <citation type="submission" date="2014-07" db="EMBL/GenBank/DDBJ databases">
        <authorList>
            <person name="Monot Marc"/>
        </authorList>
    </citation>
    <scope>NUCLEOTIDE SEQUENCE</scope>
    <source>
        <strain evidence="3">7032989</strain>
        <strain evidence="2">7032994</strain>
    </source>
</reference>
<dbReference type="EMBL" id="CAADAN010000002">
    <property type="protein sequence ID" value="VFD30144.1"/>
    <property type="molecule type" value="Genomic_DNA"/>
</dbReference>
<evidence type="ECO:0000313" key="4">
    <source>
        <dbReference type="EMBL" id="VFD30144.1"/>
    </source>
</evidence>
<protein>
    <submittedName>
        <fullName evidence="3">Uncharacterized protein</fullName>
    </submittedName>
</protein>
<dbReference type="EMBL" id="LK932525">
    <property type="protein sequence ID" value="CDS88914.1"/>
    <property type="molecule type" value="Genomic_DNA"/>
</dbReference>
<dbReference type="AlphaFoldDB" id="A0A069AUM2"/>
<dbReference type="RefSeq" id="WP_009903439.1">
    <property type="nucleotide sequence ID" value="NZ_BBYB01000112.1"/>
</dbReference>
<reference evidence="4 5" key="2">
    <citation type="submission" date="2019-02" db="EMBL/GenBank/DDBJ databases">
        <authorList>
            <consortium name="Pathogen Informatics"/>
        </authorList>
    </citation>
    <scope>NUCLEOTIDE SEQUENCE [LARGE SCALE GENOMIC DNA]</scope>
    <source>
        <strain evidence="4">Clo34</strain>
        <strain evidence="5">clo34</strain>
    </source>
</reference>
<accession>A0A069AUM2</accession>
<evidence type="ECO:0000313" key="3">
    <source>
        <dbReference type="EMBL" id="CDT70888.1"/>
    </source>
</evidence>